<dbReference type="Gene3D" id="1.10.460.10">
    <property type="entry name" value="Topoisomerase I, domain 2"/>
    <property type="match status" value="1"/>
</dbReference>
<dbReference type="InterPro" id="IPR023405">
    <property type="entry name" value="Topo_IA_core_domain"/>
</dbReference>
<reference evidence="5" key="1">
    <citation type="journal article" date="2014" name="Front. Microbiol.">
        <title>High frequency of phylogenetically diverse reductive dehalogenase-homologous genes in deep subseafloor sedimentary metagenomes.</title>
        <authorList>
            <person name="Kawai M."/>
            <person name="Futagami T."/>
            <person name="Toyoda A."/>
            <person name="Takaki Y."/>
            <person name="Nishi S."/>
            <person name="Hori S."/>
            <person name="Arai W."/>
            <person name="Tsubouchi T."/>
            <person name="Morono Y."/>
            <person name="Uchiyama I."/>
            <person name="Ito T."/>
            <person name="Fujiyama A."/>
            <person name="Inagaki F."/>
            <person name="Takami H."/>
        </authorList>
    </citation>
    <scope>NUCLEOTIDE SEQUENCE</scope>
    <source>
        <strain evidence="5">Expedition CK06-06</strain>
    </source>
</reference>
<dbReference type="Gene3D" id="1.10.290.10">
    <property type="entry name" value="Topoisomerase I, domain 4"/>
    <property type="match status" value="1"/>
</dbReference>
<comment type="caution">
    <text evidence="5">The sequence shown here is derived from an EMBL/GenBank/DDBJ whole genome shotgun (WGS) entry which is preliminary data.</text>
</comment>
<dbReference type="GO" id="GO:0006265">
    <property type="term" value="P:DNA topological change"/>
    <property type="evidence" value="ECO:0007669"/>
    <property type="project" value="InterPro"/>
</dbReference>
<dbReference type="Gene3D" id="2.70.20.10">
    <property type="entry name" value="Topoisomerase I, domain 3"/>
    <property type="match status" value="1"/>
</dbReference>
<dbReference type="InterPro" id="IPR013825">
    <property type="entry name" value="Topo_IA_cen_sub2"/>
</dbReference>
<keyword evidence="3" id="KW-0413">Isomerase</keyword>
<dbReference type="PANTHER" id="PTHR11390">
    <property type="entry name" value="PROKARYOTIC DNA TOPOISOMERASE"/>
    <property type="match status" value="1"/>
</dbReference>
<dbReference type="GO" id="GO:0006310">
    <property type="term" value="P:DNA recombination"/>
    <property type="evidence" value="ECO:0007669"/>
    <property type="project" value="TreeGrafter"/>
</dbReference>
<dbReference type="InterPro" id="IPR003601">
    <property type="entry name" value="Topo_IA_2"/>
</dbReference>
<sequence length="267" mass="30870">YSRPYISALKEYAKLCDECVIGTDADIEGCNIGLFDALPFIIKANKTIKVRQLWLSSLKKKEIISKYSNLINPKWSWGETGEARAIIDAVIGFSSTREVTNTFKPLLNEINAKFVSIGRVQTSLLYLIFLRDQEIDRFVPEPYWTIEANLSYKTHIIKAFHDKNPFIKEKELEAKFIHQKIKNEKIAVILSNSKNTNIINPPTPLNTSKALVLLTRRLKISANAAMNAMNTLYLNKIISYPRTDSDKYQCYILQYPHRYRLRIHRII</sequence>
<keyword evidence="1" id="KW-0479">Metal-binding</keyword>
<keyword evidence="2" id="KW-0862">Zinc</keyword>
<dbReference type="PANTHER" id="PTHR11390:SF26">
    <property type="entry name" value="DNA TOPOISOMERASE 1"/>
    <property type="match status" value="1"/>
</dbReference>
<dbReference type="InterPro" id="IPR013497">
    <property type="entry name" value="Topo_IA_cen"/>
</dbReference>
<dbReference type="PRINTS" id="PR00417">
    <property type="entry name" value="PRTPISMRASEI"/>
</dbReference>
<dbReference type="InterPro" id="IPR000380">
    <property type="entry name" value="Topo_IA"/>
</dbReference>
<protein>
    <recommendedName>
        <fullName evidence="4">Topo IA-type catalytic domain-containing protein</fullName>
    </recommendedName>
</protein>
<evidence type="ECO:0000256" key="1">
    <source>
        <dbReference type="ARBA" id="ARBA00022723"/>
    </source>
</evidence>
<proteinExistence type="predicted"/>
<organism evidence="5">
    <name type="scientific">marine sediment metagenome</name>
    <dbReference type="NCBI Taxonomy" id="412755"/>
    <lineage>
        <taxon>unclassified sequences</taxon>
        <taxon>metagenomes</taxon>
        <taxon>ecological metagenomes</taxon>
    </lineage>
</organism>
<dbReference type="GO" id="GO:0006281">
    <property type="term" value="P:DNA repair"/>
    <property type="evidence" value="ECO:0007669"/>
    <property type="project" value="TreeGrafter"/>
</dbReference>
<evidence type="ECO:0000313" key="5">
    <source>
        <dbReference type="EMBL" id="GAH21569.1"/>
    </source>
</evidence>
<evidence type="ECO:0000256" key="2">
    <source>
        <dbReference type="ARBA" id="ARBA00022833"/>
    </source>
</evidence>
<dbReference type="Gene3D" id="3.40.50.140">
    <property type="match status" value="1"/>
</dbReference>
<name>X1EWM8_9ZZZZ</name>
<dbReference type="EMBL" id="BARU01003214">
    <property type="protein sequence ID" value="GAH21569.1"/>
    <property type="molecule type" value="Genomic_DNA"/>
</dbReference>
<accession>X1EWM8</accession>
<dbReference type="GO" id="GO:0003677">
    <property type="term" value="F:DNA binding"/>
    <property type="evidence" value="ECO:0007669"/>
    <property type="project" value="InterPro"/>
</dbReference>
<gene>
    <name evidence="5" type="ORF">S03H2_07087</name>
</gene>
<dbReference type="SUPFAM" id="SSF56712">
    <property type="entry name" value="Prokaryotic type I DNA topoisomerase"/>
    <property type="match status" value="1"/>
</dbReference>
<dbReference type="GO" id="GO:0003917">
    <property type="term" value="F:DNA topoisomerase type I (single strand cut, ATP-independent) activity"/>
    <property type="evidence" value="ECO:0007669"/>
    <property type="project" value="InterPro"/>
</dbReference>
<dbReference type="GO" id="GO:0046872">
    <property type="term" value="F:metal ion binding"/>
    <property type="evidence" value="ECO:0007669"/>
    <property type="project" value="UniProtKB-KW"/>
</dbReference>
<feature type="domain" description="Topo IA-type catalytic" evidence="4">
    <location>
        <begin position="74"/>
        <end position="267"/>
    </location>
</feature>
<evidence type="ECO:0000259" key="4">
    <source>
        <dbReference type="PROSITE" id="PS52039"/>
    </source>
</evidence>
<dbReference type="Pfam" id="PF01131">
    <property type="entry name" value="Topoisom_bac"/>
    <property type="match status" value="1"/>
</dbReference>
<dbReference type="SMART" id="SM00436">
    <property type="entry name" value="TOP1Bc"/>
    <property type="match status" value="1"/>
</dbReference>
<dbReference type="AlphaFoldDB" id="X1EWM8"/>
<feature type="non-terminal residue" evidence="5">
    <location>
        <position position="1"/>
    </location>
</feature>
<evidence type="ECO:0000256" key="3">
    <source>
        <dbReference type="ARBA" id="ARBA00023235"/>
    </source>
</evidence>
<dbReference type="InterPro" id="IPR013824">
    <property type="entry name" value="Topo_IA_cen_sub1"/>
</dbReference>
<dbReference type="PROSITE" id="PS52039">
    <property type="entry name" value="TOPO_IA_2"/>
    <property type="match status" value="1"/>
</dbReference>
<dbReference type="InterPro" id="IPR013826">
    <property type="entry name" value="Topo_IA_cen_sub3"/>
</dbReference>